<dbReference type="EMBL" id="JALIRP010000016">
    <property type="protein sequence ID" value="MCJ8014879.1"/>
    <property type="molecule type" value="Genomic_DNA"/>
</dbReference>
<reference evidence="2" key="1">
    <citation type="submission" date="2022-04" db="EMBL/GenBank/DDBJ databases">
        <title>Paenibacillus mangrovi sp. nov., a novel endophytic bacterium isolated from bark of Kandelia candel.</title>
        <authorList>
            <person name="Tuo L."/>
        </authorList>
    </citation>
    <scope>NUCLEOTIDE SEQUENCE</scope>
    <source>
        <strain evidence="2">KQZ6P-2</strain>
    </source>
</reference>
<organism evidence="2 3">
    <name type="scientific">Paenibacillus mangrovi</name>
    <dbReference type="NCBI Taxonomy" id="2931978"/>
    <lineage>
        <taxon>Bacteria</taxon>
        <taxon>Bacillati</taxon>
        <taxon>Bacillota</taxon>
        <taxon>Bacilli</taxon>
        <taxon>Bacillales</taxon>
        <taxon>Paenibacillaceae</taxon>
        <taxon>Paenibacillus</taxon>
    </lineage>
</organism>
<sequence length="55" mass="5757">MNAGLIMAACVLIGGAIGYFTGNYEVWGGLGVAVGLLGMAYIQMKKNSKKKNDSM</sequence>
<evidence type="ECO:0000313" key="2">
    <source>
        <dbReference type="EMBL" id="MCJ8014879.1"/>
    </source>
</evidence>
<evidence type="ECO:0000256" key="1">
    <source>
        <dbReference type="SAM" id="Phobius"/>
    </source>
</evidence>
<evidence type="ECO:0000313" key="3">
    <source>
        <dbReference type="Proteomes" id="UP001139347"/>
    </source>
</evidence>
<gene>
    <name evidence="2" type="ORF">MUG84_24650</name>
</gene>
<dbReference type="Proteomes" id="UP001139347">
    <property type="component" value="Unassembled WGS sequence"/>
</dbReference>
<keyword evidence="1" id="KW-0812">Transmembrane</keyword>
<feature type="transmembrane region" description="Helical" evidence="1">
    <location>
        <begin position="28"/>
        <end position="44"/>
    </location>
</feature>
<name>A0A9X2B4Q6_9BACL</name>
<dbReference type="RefSeq" id="WP_244730354.1">
    <property type="nucleotide sequence ID" value="NZ_JALIRP010000016.1"/>
</dbReference>
<keyword evidence="1" id="KW-1133">Transmembrane helix</keyword>
<comment type="caution">
    <text evidence="2">The sequence shown here is derived from an EMBL/GenBank/DDBJ whole genome shotgun (WGS) entry which is preliminary data.</text>
</comment>
<proteinExistence type="predicted"/>
<dbReference type="AlphaFoldDB" id="A0A9X2B4Q6"/>
<protein>
    <submittedName>
        <fullName evidence="2">Uncharacterized protein</fullName>
    </submittedName>
</protein>
<keyword evidence="3" id="KW-1185">Reference proteome</keyword>
<keyword evidence="1" id="KW-0472">Membrane</keyword>
<accession>A0A9X2B4Q6</accession>